<dbReference type="RefSeq" id="WP_181660592.1">
    <property type="nucleotide sequence ID" value="NZ_JACEHE010000020.1"/>
</dbReference>
<protein>
    <submittedName>
        <fullName evidence="1">Uncharacterized protein</fullName>
    </submittedName>
</protein>
<organism evidence="1 2">
    <name type="scientific">Streptomyces himalayensis subsp. himalayensis</name>
    <dbReference type="NCBI Taxonomy" id="2756131"/>
    <lineage>
        <taxon>Bacteria</taxon>
        <taxon>Bacillati</taxon>
        <taxon>Actinomycetota</taxon>
        <taxon>Actinomycetes</taxon>
        <taxon>Kitasatosporales</taxon>
        <taxon>Streptomycetaceae</taxon>
        <taxon>Streptomyces</taxon>
        <taxon>Streptomyces himalayensis</taxon>
    </lineage>
</organism>
<evidence type="ECO:0000313" key="1">
    <source>
        <dbReference type="EMBL" id="MBA2949669.1"/>
    </source>
</evidence>
<dbReference type="AlphaFoldDB" id="A0A7W0IC03"/>
<comment type="caution">
    <text evidence="1">The sequence shown here is derived from an EMBL/GenBank/DDBJ whole genome shotgun (WGS) entry which is preliminary data.</text>
</comment>
<dbReference type="EMBL" id="JACEHE010000020">
    <property type="protein sequence ID" value="MBA2949669.1"/>
    <property type="molecule type" value="Genomic_DNA"/>
</dbReference>
<name>A0A7W0IC03_9ACTN</name>
<proteinExistence type="predicted"/>
<accession>A0A7W0IC03</accession>
<sequence>MWRLTARGYRWGDGTTVTRCGQTAAKGIAWRAVADLVAAEAPTARTQPTAPDLSMSVYGKRGASPVTAEVVSVSIATTPAGEVPVCLYALVWAPLHQ</sequence>
<reference evidence="1 2" key="1">
    <citation type="submission" date="2020-07" db="EMBL/GenBank/DDBJ databases">
        <title>Streptomyces isolated from Indian soil.</title>
        <authorList>
            <person name="Mandal S."/>
            <person name="Maiti P.K."/>
        </authorList>
    </citation>
    <scope>NUCLEOTIDE SEQUENCE [LARGE SCALE GENOMIC DNA]</scope>
    <source>
        <strain evidence="1 2">PSKA28</strain>
    </source>
</reference>
<evidence type="ECO:0000313" key="2">
    <source>
        <dbReference type="Proteomes" id="UP000545761"/>
    </source>
</evidence>
<dbReference type="Proteomes" id="UP000545761">
    <property type="component" value="Unassembled WGS sequence"/>
</dbReference>
<gene>
    <name evidence="1" type="ORF">H1D24_28590</name>
</gene>